<dbReference type="EMBL" id="NJET01000007">
    <property type="protein sequence ID" value="PHH66478.1"/>
    <property type="molecule type" value="Genomic_DNA"/>
</dbReference>
<protein>
    <recommendedName>
        <fullName evidence="2">Transcription activator GCR1-like domain-containing protein</fullName>
    </recommendedName>
</protein>
<evidence type="ECO:0000313" key="4">
    <source>
        <dbReference type="Proteomes" id="UP000226192"/>
    </source>
</evidence>
<dbReference type="InterPro" id="IPR022210">
    <property type="entry name" value="TF_GCR1-like"/>
</dbReference>
<proteinExistence type="predicted"/>
<dbReference type="Pfam" id="PF12550">
    <property type="entry name" value="GCR1_C"/>
    <property type="match status" value="1"/>
</dbReference>
<feature type="domain" description="Transcription activator GCR1-like" evidence="2">
    <location>
        <begin position="146"/>
        <end position="227"/>
    </location>
</feature>
<reference evidence="3 4" key="1">
    <citation type="submission" date="2017-06" db="EMBL/GenBank/DDBJ databases">
        <title>Ant-infecting Ophiocordyceps genomes reveal a high diversity of potential behavioral manipulation genes and a possible major role for enterotoxins.</title>
        <authorList>
            <person name="De Bekker C."/>
            <person name="Evans H.C."/>
            <person name="Brachmann A."/>
            <person name="Hughes D.P."/>
        </authorList>
    </citation>
    <scope>NUCLEOTIDE SEQUENCE [LARGE SCALE GENOMIC DNA]</scope>
    <source>
        <strain evidence="3 4">Map64</strain>
    </source>
</reference>
<evidence type="ECO:0000256" key="1">
    <source>
        <dbReference type="SAM" id="MobiDB-lite"/>
    </source>
</evidence>
<dbReference type="Proteomes" id="UP000226192">
    <property type="component" value="Unassembled WGS sequence"/>
</dbReference>
<accession>A0A2C5XLM0</accession>
<evidence type="ECO:0000259" key="2">
    <source>
        <dbReference type="Pfam" id="PF12550"/>
    </source>
</evidence>
<sequence>MAQQRALMNEYFEEKELQLQSLMTTQSHLVHHINKYNIQQEQGSSSRDAAGDYSWANANPVTYHGQDYQQAAQVQGEQQRLCSLGKRSREQDSSNMEPDEARLSGSPAAKAPRINADATGEAKTGRYSVARRTMPRYASGPAEKPFRFSRMPRTAMSVWNEWHHGANGNRAIRALEQEFGTGWRLGDLAERKYASNWVGTRKLIVDYVDNKAAVLGLSGPQVCNRLDFFVGGHVHRLIGGLRKGHDVLAQFEAGRDASEAR</sequence>
<dbReference type="STRING" id="1399860.A0A2C5XLM0"/>
<dbReference type="AlphaFoldDB" id="A0A2C5XLM0"/>
<name>A0A2C5XLM0_9HYPO</name>
<keyword evidence="4" id="KW-1185">Reference proteome</keyword>
<dbReference type="OrthoDB" id="4928111at2759"/>
<evidence type="ECO:0000313" key="3">
    <source>
        <dbReference type="EMBL" id="PHH66478.1"/>
    </source>
</evidence>
<gene>
    <name evidence="3" type="ORF">CDD81_6953</name>
</gene>
<comment type="caution">
    <text evidence="3">The sequence shown here is derived from an EMBL/GenBank/DDBJ whole genome shotgun (WGS) entry which is preliminary data.</text>
</comment>
<organism evidence="3 4">
    <name type="scientific">Ophiocordyceps australis</name>
    <dbReference type="NCBI Taxonomy" id="1399860"/>
    <lineage>
        <taxon>Eukaryota</taxon>
        <taxon>Fungi</taxon>
        <taxon>Dikarya</taxon>
        <taxon>Ascomycota</taxon>
        <taxon>Pezizomycotina</taxon>
        <taxon>Sordariomycetes</taxon>
        <taxon>Hypocreomycetidae</taxon>
        <taxon>Hypocreales</taxon>
        <taxon>Ophiocordycipitaceae</taxon>
        <taxon>Ophiocordyceps</taxon>
    </lineage>
</organism>
<feature type="region of interest" description="Disordered" evidence="1">
    <location>
        <begin position="76"/>
        <end position="112"/>
    </location>
</feature>